<dbReference type="EMBL" id="SLUK01000001">
    <property type="protein sequence ID" value="TCL45464.1"/>
    <property type="molecule type" value="Genomic_DNA"/>
</dbReference>
<keyword evidence="6" id="KW-0456">Lyase</keyword>
<evidence type="ECO:0000256" key="1">
    <source>
        <dbReference type="ARBA" id="ARBA00008876"/>
    </source>
</evidence>
<accession>A0A9X8ULN8</accession>
<reference evidence="8 9" key="1">
    <citation type="submission" date="2019-03" db="EMBL/GenBank/DDBJ databases">
        <title>Genomic Encyclopedia of Type Strains, Phase IV (KMG-IV): sequencing the most valuable type-strain genomes for metagenomic binning, comparative biology and taxonomic classification.</title>
        <authorList>
            <person name="Goeker M."/>
        </authorList>
    </citation>
    <scope>NUCLEOTIDE SEQUENCE [LARGE SCALE GENOMIC DNA]</scope>
    <source>
        <strain evidence="8 9">DSM 100433</strain>
    </source>
</reference>
<dbReference type="PANTHER" id="PTHR30389">
    <property type="entry name" value="FUMARATE HYDRATASE-RELATED"/>
    <property type="match status" value="1"/>
</dbReference>
<comment type="caution">
    <text evidence="8">The sequence shown here is derived from an EMBL/GenBank/DDBJ whole genome shotgun (WGS) entry which is preliminary data.</text>
</comment>
<keyword evidence="9" id="KW-1185">Reference proteome</keyword>
<dbReference type="Proteomes" id="UP000294682">
    <property type="component" value="Unassembled WGS sequence"/>
</dbReference>
<dbReference type="PANTHER" id="PTHR30389:SF17">
    <property type="entry name" value="L(+)-TARTRATE DEHYDRATASE SUBUNIT ALPHA-RELATED"/>
    <property type="match status" value="1"/>
</dbReference>
<dbReference type="GO" id="GO:0051539">
    <property type="term" value="F:4 iron, 4 sulfur cluster binding"/>
    <property type="evidence" value="ECO:0007669"/>
    <property type="project" value="UniProtKB-KW"/>
</dbReference>
<dbReference type="NCBIfam" id="NF004885">
    <property type="entry name" value="PRK06246.1"/>
    <property type="match status" value="1"/>
</dbReference>
<dbReference type="InterPro" id="IPR051208">
    <property type="entry name" value="Class-I_Fumarase/Tartrate_DH"/>
</dbReference>
<dbReference type="GO" id="GO:0016829">
    <property type="term" value="F:lyase activity"/>
    <property type="evidence" value="ECO:0007669"/>
    <property type="project" value="UniProtKB-KW"/>
</dbReference>
<evidence type="ECO:0000313" key="9">
    <source>
        <dbReference type="Proteomes" id="UP000294682"/>
    </source>
</evidence>
<dbReference type="Pfam" id="PF05681">
    <property type="entry name" value="Fumerase"/>
    <property type="match status" value="1"/>
</dbReference>
<gene>
    <name evidence="8" type="ORF">EDD78_101447</name>
</gene>
<dbReference type="InterPro" id="IPR004646">
    <property type="entry name" value="Fe-S_hydro-lyase_TtdA-typ_cat"/>
</dbReference>
<evidence type="ECO:0000256" key="6">
    <source>
        <dbReference type="ARBA" id="ARBA00023239"/>
    </source>
</evidence>
<dbReference type="AlphaFoldDB" id="A0A9X8ULN8"/>
<keyword evidence="5" id="KW-0411">Iron-sulfur</keyword>
<evidence type="ECO:0000313" key="8">
    <source>
        <dbReference type="EMBL" id="TCL45464.1"/>
    </source>
</evidence>
<dbReference type="GO" id="GO:0046872">
    <property type="term" value="F:metal ion binding"/>
    <property type="evidence" value="ECO:0007669"/>
    <property type="project" value="UniProtKB-KW"/>
</dbReference>
<evidence type="ECO:0000256" key="4">
    <source>
        <dbReference type="ARBA" id="ARBA00023004"/>
    </source>
</evidence>
<protein>
    <submittedName>
        <fullName evidence="8">Fumarate hydratase subunit alpha</fullName>
    </submittedName>
</protein>
<evidence type="ECO:0000259" key="7">
    <source>
        <dbReference type="Pfam" id="PF05681"/>
    </source>
</evidence>
<keyword evidence="4" id="KW-0408">Iron</keyword>
<feature type="domain" description="Fe-S hydro-lyase tartrate dehydratase alpha-type catalytic" evidence="7">
    <location>
        <begin position="12"/>
        <end position="278"/>
    </location>
</feature>
<comment type="similarity">
    <text evidence="1">Belongs to the class-I fumarase family.</text>
</comment>
<organism evidence="8 9">
    <name type="scientific">Harryflintia acetispora</name>
    <dbReference type="NCBI Taxonomy" id="1849041"/>
    <lineage>
        <taxon>Bacteria</taxon>
        <taxon>Bacillati</taxon>
        <taxon>Bacillota</taxon>
        <taxon>Clostridia</taxon>
        <taxon>Eubacteriales</taxon>
        <taxon>Oscillospiraceae</taxon>
        <taxon>Harryflintia</taxon>
    </lineage>
</organism>
<dbReference type="NCBIfam" id="TIGR00722">
    <property type="entry name" value="ttdA_fumA_fumB"/>
    <property type="match status" value="1"/>
</dbReference>
<keyword evidence="3" id="KW-0479">Metal-binding</keyword>
<keyword evidence="2" id="KW-0004">4Fe-4S</keyword>
<evidence type="ECO:0000256" key="2">
    <source>
        <dbReference type="ARBA" id="ARBA00022485"/>
    </source>
</evidence>
<dbReference type="RefSeq" id="WP_132083790.1">
    <property type="nucleotide sequence ID" value="NZ_SLUK01000001.1"/>
</dbReference>
<name>A0A9X8ULN8_9FIRM</name>
<proteinExistence type="inferred from homology"/>
<evidence type="ECO:0000256" key="5">
    <source>
        <dbReference type="ARBA" id="ARBA00023014"/>
    </source>
</evidence>
<evidence type="ECO:0000256" key="3">
    <source>
        <dbReference type="ARBA" id="ARBA00022723"/>
    </source>
</evidence>
<sequence length="280" mass="29371">MREITARQISAAVRELCMKANYTLTGDLCRAMDGALAGETSPLGREVLGDLIENRKAARECNLPICQDTGLAVVFAELGQEVHITGGTLQSAVDAGVAAGYLEGYLRCSVVADPLRRKNTGDNTPAILHVTLVEGDRLTLTVAPKGAGSENMSVQSMLSPSASREDVCDFVVDAVRAAGSKPCPPVIVGVGLGGDFELCALLSKRALCRSLDEPHPDPYYREMEEGLLRRINALGIGPQGFGGSTTALGVHILAAPTHIACLPAAVSLGCHVTRHQSATL</sequence>